<dbReference type="Pfam" id="PF06161">
    <property type="entry name" value="DUF975"/>
    <property type="match status" value="1"/>
</dbReference>
<protein>
    <submittedName>
        <fullName evidence="3">DUF975 family protein</fullName>
    </submittedName>
</protein>
<dbReference type="RefSeq" id="WP_311835125.1">
    <property type="nucleotide sequence ID" value="NZ_JARQBJ010000002.1"/>
</dbReference>
<gene>
    <name evidence="3" type="ORF">P7H43_04385</name>
</gene>
<feature type="transmembrane region" description="Helical" evidence="1">
    <location>
        <begin position="86"/>
        <end position="109"/>
    </location>
</feature>
<keyword evidence="1" id="KW-0812">Transmembrane</keyword>
<reference evidence="3" key="1">
    <citation type="submission" date="2023-03" db="EMBL/GenBank/DDBJ databases">
        <authorList>
            <person name="Shen W."/>
            <person name="Cai J."/>
        </authorList>
    </citation>
    <scope>NUCLEOTIDE SEQUENCE</scope>
    <source>
        <strain evidence="3">B226-2</strain>
    </source>
</reference>
<accession>A0AAW8TTV0</accession>
<feature type="transmembrane region" description="Helical" evidence="1">
    <location>
        <begin position="129"/>
        <end position="152"/>
    </location>
</feature>
<dbReference type="InterPro" id="IPR010380">
    <property type="entry name" value="DUF975"/>
</dbReference>
<evidence type="ECO:0000313" key="3">
    <source>
        <dbReference type="EMBL" id="MDT2809711.1"/>
    </source>
</evidence>
<name>A0AAW8TTV0_9ENTE</name>
<dbReference type="Proteomes" id="UP001256711">
    <property type="component" value="Unassembled WGS sequence"/>
</dbReference>
<dbReference type="InterPro" id="IPR026870">
    <property type="entry name" value="Zinc_ribbon_dom"/>
</dbReference>
<dbReference type="EMBL" id="JARQBJ010000002">
    <property type="protein sequence ID" value="MDT2809711.1"/>
    <property type="molecule type" value="Genomic_DNA"/>
</dbReference>
<dbReference type="PANTHER" id="PTHR40076">
    <property type="entry name" value="MEMBRANE PROTEIN-RELATED"/>
    <property type="match status" value="1"/>
</dbReference>
<comment type="caution">
    <text evidence="3">The sequence shown here is derived from an EMBL/GenBank/DDBJ whole genome shotgun (WGS) entry which is preliminary data.</text>
</comment>
<dbReference type="PANTHER" id="PTHR40076:SF1">
    <property type="entry name" value="MEMBRANE PROTEIN"/>
    <property type="match status" value="1"/>
</dbReference>
<proteinExistence type="predicted"/>
<keyword evidence="1" id="KW-1133">Transmembrane helix</keyword>
<evidence type="ECO:0000313" key="4">
    <source>
        <dbReference type="Proteomes" id="UP001256711"/>
    </source>
</evidence>
<feature type="transmembrane region" description="Helical" evidence="1">
    <location>
        <begin position="186"/>
        <end position="210"/>
    </location>
</feature>
<feature type="transmembrane region" description="Helical" evidence="1">
    <location>
        <begin position="255"/>
        <end position="274"/>
    </location>
</feature>
<feature type="domain" description="Zinc-ribbon" evidence="2">
    <location>
        <begin position="3"/>
        <end position="24"/>
    </location>
</feature>
<dbReference type="AlphaFoldDB" id="A0AAW8TTV0"/>
<keyword evidence="1" id="KW-0472">Membrane</keyword>
<evidence type="ECO:0000256" key="1">
    <source>
        <dbReference type="SAM" id="Phobius"/>
    </source>
</evidence>
<organism evidence="3 4">
    <name type="scientific">Enterococcus asini</name>
    <dbReference type="NCBI Taxonomy" id="57732"/>
    <lineage>
        <taxon>Bacteria</taxon>
        <taxon>Bacillati</taxon>
        <taxon>Bacillota</taxon>
        <taxon>Bacilli</taxon>
        <taxon>Lactobacillales</taxon>
        <taxon>Enterococcaceae</taxon>
        <taxon>Enterococcus</taxon>
    </lineage>
</organism>
<evidence type="ECO:0000259" key="2">
    <source>
        <dbReference type="Pfam" id="PF13240"/>
    </source>
</evidence>
<dbReference type="Pfam" id="PF13240">
    <property type="entry name" value="Zn_Ribbon_1"/>
    <property type="match status" value="1"/>
</dbReference>
<sequence length="302" mass="34372">MNYCPNCGEPVNEGAKFCPKCGQNLEATTGAAPLGKAKAQWSQFLTDESGELLMEQAEGLEVTRGDLKEAAQRKLSGRYGEWLKTILWYLVVVALSSVFLSVALGKMAYHSFWYNYGYGYGYGEFGSGVSYVIWLLLFLVVFVFLFLVSTLFQAVMQWCSIFTLKGQRADGVRIFRYMIRSQKNRVLKANVLTGIYTFLWSLLLVIPGIVKGASYAMTNYLLEKEPDITASEAISKSRKIMHGYKLEFLILRYSFYLWWLVMSLSAGLAGFYVLPYQNVTEMKFLDLLYQKYQEKQAESADL</sequence>